<feature type="transmembrane region" description="Helical" evidence="6">
    <location>
        <begin position="115"/>
        <end position="136"/>
    </location>
</feature>
<keyword evidence="5 6" id="KW-0472">Membrane</keyword>
<gene>
    <name evidence="8" type="ORF">GCM10009838_57080</name>
</gene>
<dbReference type="PANTHER" id="PTHR43124:SF3">
    <property type="entry name" value="CHLORAMPHENICOL EFFLUX PUMP RV0191"/>
    <property type="match status" value="1"/>
</dbReference>
<comment type="caution">
    <text evidence="8">The sequence shown here is derived from an EMBL/GenBank/DDBJ whole genome shotgun (WGS) entry which is preliminary data.</text>
</comment>
<protein>
    <recommendedName>
        <fullName evidence="7">Major facilitator superfamily (MFS) profile domain-containing protein</fullName>
    </recommendedName>
</protein>
<keyword evidence="2" id="KW-1003">Cell membrane</keyword>
<keyword evidence="3 6" id="KW-0812">Transmembrane</keyword>
<dbReference type="InterPro" id="IPR011701">
    <property type="entry name" value="MFS"/>
</dbReference>
<evidence type="ECO:0000259" key="7">
    <source>
        <dbReference type="PROSITE" id="PS50850"/>
    </source>
</evidence>
<dbReference type="SUPFAM" id="SSF103473">
    <property type="entry name" value="MFS general substrate transporter"/>
    <property type="match status" value="1"/>
</dbReference>
<feature type="transmembrane region" description="Helical" evidence="6">
    <location>
        <begin position="90"/>
        <end position="109"/>
    </location>
</feature>
<comment type="subcellular location">
    <subcellularLocation>
        <location evidence="1">Cell membrane</location>
        <topology evidence="1">Multi-pass membrane protein</topology>
    </subcellularLocation>
</comment>
<dbReference type="InterPro" id="IPR020846">
    <property type="entry name" value="MFS_dom"/>
</dbReference>
<feature type="transmembrane region" description="Helical" evidence="6">
    <location>
        <begin position="345"/>
        <end position="366"/>
    </location>
</feature>
<feature type="transmembrane region" description="Helical" evidence="6">
    <location>
        <begin position="372"/>
        <end position="392"/>
    </location>
</feature>
<keyword evidence="9" id="KW-1185">Reference proteome</keyword>
<feature type="transmembrane region" description="Helical" evidence="6">
    <location>
        <begin position="309"/>
        <end position="325"/>
    </location>
</feature>
<dbReference type="InterPro" id="IPR050189">
    <property type="entry name" value="MFS_Efflux_Transporters"/>
</dbReference>
<evidence type="ECO:0000256" key="4">
    <source>
        <dbReference type="ARBA" id="ARBA00022989"/>
    </source>
</evidence>
<dbReference type="EMBL" id="BAAAQM010000038">
    <property type="protein sequence ID" value="GAA1987003.1"/>
    <property type="molecule type" value="Genomic_DNA"/>
</dbReference>
<feature type="transmembrane region" description="Helical" evidence="6">
    <location>
        <begin position="254"/>
        <end position="276"/>
    </location>
</feature>
<accession>A0ABN2SI38</accession>
<evidence type="ECO:0000256" key="5">
    <source>
        <dbReference type="ARBA" id="ARBA00023136"/>
    </source>
</evidence>
<proteinExistence type="predicted"/>
<feature type="transmembrane region" description="Helical" evidence="6">
    <location>
        <begin position="283"/>
        <end position="303"/>
    </location>
</feature>
<dbReference type="Gene3D" id="1.20.1250.20">
    <property type="entry name" value="MFS general substrate transporter like domains"/>
    <property type="match status" value="1"/>
</dbReference>
<organism evidence="8 9">
    <name type="scientific">Catenulispora subtropica</name>
    <dbReference type="NCBI Taxonomy" id="450798"/>
    <lineage>
        <taxon>Bacteria</taxon>
        <taxon>Bacillati</taxon>
        <taxon>Actinomycetota</taxon>
        <taxon>Actinomycetes</taxon>
        <taxon>Catenulisporales</taxon>
        <taxon>Catenulisporaceae</taxon>
        <taxon>Catenulispora</taxon>
    </lineage>
</organism>
<evidence type="ECO:0000256" key="3">
    <source>
        <dbReference type="ARBA" id="ARBA00022692"/>
    </source>
</evidence>
<feature type="domain" description="Major facilitator superfamily (MFS) profile" evidence="7">
    <location>
        <begin position="24"/>
        <end position="397"/>
    </location>
</feature>
<reference evidence="8 9" key="1">
    <citation type="journal article" date="2019" name="Int. J. Syst. Evol. Microbiol.">
        <title>The Global Catalogue of Microorganisms (GCM) 10K type strain sequencing project: providing services to taxonomists for standard genome sequencing and annotation.</title>
        <authorList>
            <consortium name="The Broad Institute Genomics Platform"/>
            <consortium name="The Broad Institute Genome Sequencing Center for Infectious Disease"/>
            <person name="Wu L."/>
            <person name="Ma J."/>
        </authorList>
    </citation>
    <scope>NUCLEOTIDE SEQUENCE [LARGE SCALE GENOMIC DNA]</scope>
    <source>
        <strain evidence="8 9">JCM 16013</strain>
    </source>
</reference>
<dbReference type="Proteomes" id="UP001499854">
    <property type="component" value="Unassembled WGS sequence"/>
</dbReference>
<feature type="transmembrane region" description="Helical" evidence="6">
    <location>
        <begin position="222"/>
        <end position="248"/>
    </location>
</feature>
<evidence type="ECO:0000313" key="9">
    <source>
        <dbReference type="Proteomes" id="UP001499854"/>
    </source>
</evidence>
<dbReference type="PANTHER" id="PTHR43124">
    <property type="entry name" value="PURINE EFFLUX PUMP PBUE"/>
    <property type="match status" value="1"/>
</dbReference>
<name>A0ABN2SI38_9ACTN</name>
<dbReference type="PROSITE" id="PS50850">
    <property type="entry name" value="MFS"/>
    <property type="match status" value="1"/>
</dbReference>
<keyword evidence="4 6" id="KW-1133">Transmembrane helix</keyword>
<dbReference type="Pfam" id="PF07690">
    <property type="entry name" value="MFS_1"/>
    <property type="match status" value="1"/>
</dbReference>
<evidence type="ECO:0000313" key="8">
    <source>
        <dbReference type="EMBL" id="GAA1987003.1"/>
    </source>
</evidence>
<evidence type="ECO:0000256" key="2">
    <source>
        <dbReference type="ARBA" id="ARBA00022475"/>
    </source>
</evidence>
<dbReference type="InterPro" id="IPR036259">
    <property type="entry name" value="MFS_trans_sf"/>
</dbReference>
<evidence type="ECO:0000256" key="6">
    <source>
        <dbReference type="SAM" id="Phobius"/>
    </source>
</evidence>
<evidence type="ECO:0000256" key="1">
    <source>
        <dbReference type="ARBA" id="ARBA00004651"/>
    </source>
</evidence>
<sequence>MTTDSLPGSAPAGASAARTTAPAVPRPLVLACFLSNFDRFAITPMLVVLSAAFHVRLGSAVLVASGYFFAYGCAQPVWGVLSDRHGRLRIARVALGLAAGCATCSALAPNLSALIVLRTATGAAFGGVVPTSLAYVGDTVPVAVRQRALSDLQLALAVGTAGATVTAGAGADLVDWRTVFVVPGALAAVLAVRLRTAPEGPRTDAVALGPGQRIAAVLKIRWSWLVMGLGLVEGALLLGGFTFLAAALEHRGLSAARAGLVTALYGAGTIVFSRLLRLVATRAAWTLTAAGGLMMCAGFAAAAADQSPAAVSLAAILLGGGWSFLHSSLQTWATTLTPDARGTSVALFVASLFVGSAVGSALGSPLADRGEYGALFGISTLIAIPLTLAAAVGRRRYSAHA</sequence>
<dbReference type="RefSeq" id="WP_344660222.1">
    <property type="nucleotide sequence ID" value="NZ_BAAAQM010000038.1"/>
</dbReference>